<feature type="chain" id="PRO_5027018501" evidence="5">
    <location>
        <begin position="20"/>
        <end position="379"/>
    </location>
</feature>
<gene>
    <name evidence="7" type="ORF">GS660_14605</name>
</gene>
<feature type="domain" description="Leucine-binding protein" evidence="6">
    <location>
        <begin position="28"/>
        <end position="371"/>
    </location>
</feature>
<comment type="similarity">
    <text evidence="1">Belongs to the leucine-binding protein family.</text>
</comment>
<dbReference type="Pfam" id="PF13458">
    <property type="entry name" value="Peripla_BP_6"/>
    <property type="match status" value="1"/>
</dbReference>
<dbReference type="Gene3D" id="3.40.50.2300">
    <property type="match status" value="2"/>
</dbReference>
<keyword evidence="2" id="KW-0813">Transport</keyword>
<sequence>MLRIGAILLGLLGPAPALAEQGVTADEVRFVQIAAMTGSAASLGTGMRQGIEAAFAEANRAGGVHGRMLRLDTLDDGYDPSLSVPVLRDVLHQDAQIALIGATGTPTMAAMQPLTTAAGLPVIGPFTGATFLRDPELGNVFNLRASYAAEAEEWARLLVDDRGLDRIAILYQDDSFGRAGQSGLVAALQRRGMEPVAEGTYMRGTLAVKAALIDIRRAKPQAVALVGLSLPLSEFILTSHSLEFNPVFISISFGADDIAAELGSAGAGLIVTQIMPFPQDSAAPTAAVFRAALAAHDPALQPGFVNFEGYLTGRLAIVALEAAGPALSRERYLEALRSLREVDLDGLTLTFSPTDNQGLDRVFLTEIDPDGNIVAMTGG</sequence>
<evidence type="ECO:0000256" key="4">
    <source>
        <dbReference type="ARBA" id="ARBA00022970"/>
    </source>
</evidence>
<dbReference type="PANTHER" id="PTHR47235:SF1">
    <property type="entry name" value="BLR6548 PROTEIN"/>
    <property type="match status" value="1"/>
</dbReference>
<evidence type="ECO:0000313" key="8">
    <source>
        <dbReference type="Proteomes" id="UP000477083"/>
    </source>
</evidence>
<dbReference type="CDD" id="cd19978">
    <property type="entry name" value="PBP1_ABC_ligand_binding-like"/>
    <property type="match status" value="1"/>
</dbReference>
<dbReference type="OrthoDB" id="9147078at2"/>
<dbReference type="InterPro" id="IPR000709">
    <property type="entry name" value="Leu_Ile_Val-bd"/>
</dbReference>
<evidence type="ECO:0000313" key="7">
    <source>
        <dbReference type="EMBL" id="MZQ90324.1"/>
    </source>
</evidence>
<evidence type="ECO:0000256" key="1">
    <source>
        <dbReference type="ARBA" id="ARBA00010062"/>
    </source>
</evidence>
<reference evidence="7 8" key="1">
    <citation type="submission" date="2020-01" db="EMBL/GenBank/DDBJ databases">
        <title>Frigidibacter albus SP32T (=CGMCC 1.13995T).</title>
        <authorList>
            <person name="Liao X."/>
        </authorList>
    </citation>
    <scope>NUCLEOTIDE SEQUENCE [LARGE SCALE GENOMIC DNA]</scope>
    <source>
        <strain evidence="7 8">SP32</strain>
    </source>
</reference>
<dbReference type="PANTHER" id="PTHR47235">
    <property type="entry name" value="BLR6548 PROTEIN"/>
    <property type="match status" value="1"/>
</dbReference>
<keyword evidence="8" id="KW-1185">Reference proteome</keyword>
<accession>A0A6L8VJT0</accession>
<dbReference type="PRINTS" id="PR00337">
    <property type="entry name" value="LEUILEVALBP"/>
</dbReference>
<dbReference type="SUPFAM" id="SSF53822">
    <property type="entry name" value="Periplasmic binding protein-like I"/>
    <property type="match status" value="1"/>
</dbReference>
<keyword evidence="3 5" id="KW-0732">Signal</keyword>
<dbReference type="InterPro" id="IPR028082">
    <property type="entry name" value="Peripla_BP_I"/>
</dbReference>
<name>A0A6L8VJT0_9RHOB</name>
<evidence type="ECO:0000259" key="6">
    <source>
        <dbReference type="Pfam" id="PF13458"/>
    </source>
</evidence>
<protein>
    <submittedName>
        <fullName evidence="7">ABC transporter substrate-binding protein</fullName>
    </submittedName>
</protein>
<dbReference type="InterPro" id="IPR028081">
    <property type="entry name" value="Leu-bd"/>
</dbReference>
<proteinExistence type="inferred from homology"/>
<evidence type="ECO:0000256" key="5">
    <source>
        <dbReference type="SAM" id="SignalP"/>
    </source>
</evidence>
<feature type="signal peptide" evidence="5">
    <location>
        <begin position="1"/>
        <end position="19"/>
    </location>
</feature>
<comment type="caution">
    <text evidence="7">The sequence shown here is derived from an EMBL/GenBank/DDBJ whole genome shotgun (WGS) entry which is preliminary data.</text>
</comment>
<evidence type="ECO:0000256" key="3">
    <source>
        <dbReference type="ARBA" id="ARBA00022729"/>
    </source>
</evidence>
<keyword evidence="4" id="KW-0029">Amino-acid transport</keyword>
<organism evidence="7 8">
    <name type="scientific">Frigidibacter albus</name>
    <dbReference type="NCBI Taxonomy" id="1465486"/>
    <lineage>
        <taxon>Bacteria</taxon>
        <taxon>Pseudomonadati</taxon>
        <taxon>Pseudomonadota</taxon>
        <taxon>Alphaproteobacteria</taxon>
        <taxon>Rhodobacterales</taxon>
        <taxon>Paracoccaceae</taxon>
        <taxon>Frigidibacter</taxon>
    </lineage>
</organism>
<dbReference type="Proteomes" id="UP000477083">
    <property type="component" value="Unassembled WGS sequence"/>
</dbReference>
<dbReference type="GO" id="GO:0006865">
    <property type="term" value="P:amino acid transport"/>
    <property type="evidence" value="ECO:0007669"/>
    <property type="project" value="UniProtKB-KW"/>
</dbReference>
<dbReference type="AlphaFoldDB" id="A0A6L8VJT0"/>
<dbReference type="EMBL" id="WWNR01000009">
    <property type="protein sequence ID" value="MZQ90324.1"/>
    <property type="molecule type" value="Genomic_DNA"/>
</dbReference>
<evidence type="ECO:0000256" key="2">
    <source>
        <dbReference type="ARBA" id="ARBA00022448"/>
    </source>
</evidence>